<dbReference type="RefSeq" id="WP_227717647.1">
    <property type="nucleotide sequence ID" value="NZ_JACHDD010000001.1"/>
</dbReference>
<evidence type="ECO:0000313" key="3">
    <source>
        <dbReference type="Proteomes" id="UP000592780"/>
    </source>
</evidence>
<reference evidence="2 3" key="1">
    <citation type="submission" date="2020-08" db="EMBL/GenBank/DDBJ databases">
        <title>Genomic Encyclopedia of Type Strains, Phase IV (KMG-V): Genome sequencing to study the core and pangenomes of soil and plant-associated prokaryotes.</title>
        <authorList>
            <person name="Whitman W."/>
        </authorList>
    </citation>
    <scope>NUCLEOTIDE SEQUENCE [LARGE SCALE GENOMIC DNA]</scope>
    <source>
        <strain evidence="2 3">JPY158</strain>
    </source>
</reference>
<dbReference type="Pfam" id="PF14267">
    <property type="entry name" value="DUF4357"/>
    <property type="match status" value="1"/>
</dbReference>
<keyword evidence="2" id="KW-0378">Hydrolase</keyword>
<dbReference type="InterPro" id="IPR025579">
    <property type="entry name" value="DUF4357"/>
</dbReference>
<dbReference type="PROSITE" id="PS50164">
    <property type="entry name" value="GIY_YIG"/>
    <property type="match status" value="1"/>
</dbReference>
<comment type="caution">
    <text evidence="2">The sequence shown here is derived from an EMBL/GenBank/DDBJ whole genome shotgun (WGS) entry which is preliminary data.</text>
</comment>
<gene>
    <name evidence="2" type="ORF">HDG40_000781</name>
</gene>
<dbReference type="Proteomes" id="UP000592780">
    <property type="component" value="Unassembled WGS sequence"/>
</dbReference>
<dbReference type="InterPro" id="IPR000305">
    <property type="entry name" value="GIY-YIG_endonuc"/>
</dbReference>
<dbReference type="EMBL" id="JACHDD010000001">
    <property type="protein sequence ID" value="MBB5422640.1"/>
    <property type="molecule type" value="Genomic_DNA"/>
</dbReference>
<keyword evidence="3" id="KW-1185">Reference proteome</keyword>
<sequence>MNQTHVARVAKTMHFRPQTIQIFLPSGDPRGIRVAEITTRIVQAIDVPRSRVADFLEMRESERLSLYVLVGEADDGSGKLAYIGQSGDLRKRLAAHNNEKDFWQRALVLSTRTESLTQTHALFLENLLIQETRNAGRYRTDNCNSGIKQYVPAPLVADCHEIFDTGRTLVASLGVPLFERLGNGESVEQAQDLLFCRRSNTAASGYYTDEGFVVLRGSIGKAEIGKGFQNHSFSRLRDDLLQQQKISIQDGVLVFDQDVLFTSPSGASAVVCGTACNGWLDWKDQHGTTLHELKRRDEIEQTTRILKAAA</sequence>
<proteinExistence type="predicted"/>
<dbReference type="GO" id="GO:0004519">
    <property type="term" value="F:endonuclease activity"/>
    <property type="evidence" value="ECO:0007669"/>
    <property type="project" value="UniProtKB-KW"/>
</dbReference>
<keyword evidence="2" id="KW-0255">Endonuclease</keyword>
<dbReference type="AlphaFoldDB" id="A0A7W8Q3J8"/>
<keyword evidence="2" id="KW-0540">Nuclease</keyword>
<evidence type="ECO:0000259" key="1">
    <source>
        <dbReference type="PROSITE" id="PS50164"/>
    </source>
</evidence>
<accession>A0A7W8Q3J8</accession>
<protein>
    <submittedName>
        <fullName evidence="2">Putative GIY-YIG superfamily endonuclease</fullName>
    </submittedName>
</protein>
<name>A0A7W8Q3J8_PARAM</name>
<feature type="domain" description="GIY-YIG" evidence="1">
    <location>
        <begin position="62"/>
        <end position="140"/>
    </location>
</feature>
<dbReference type="CDD" id="cd10447">
    <property type="entry name" value="GIY-YIG_unchar_2"/>
    <property type="match status" value="1"/>
</dbReference>
<organism evidence="2 3">
    <name type="scientific">Paraburkholderia atlantica</name>
    <dbReference type="NCBI Taxonomy" id="2654982"/>
    <lineage>
        <taxon>Bacteria</taxon>
        <taxon>Pseudomonadati</taxon>
        <taxon>Pseudomonadota</taxon>
        <taxon>Betaproteobacteria</taxon>
        <taxon>Burkholderiales</taxon>
        <taxon>Burkholderiaceae</taxon>
        <taxon>Paraburkholderia</taxon>
    </lineage>
</organism>
<evidence type="ECO:0000313" key="2">
    <source>
        <dbReference type="EMBL" id="MBB5422640.1"/>
    </source>
</evidence>